<dbReference type="SUPFAM" id="SSF103657">
    <property type="entry name" value="BAR/IMD domain-like"/>
    <property type="match status" value="1"/>
</dbReference>
<gene>
    <name evidence="9" type="ORF">DGYR_LOCUS4930</name>
</gene>
<dbReference type="GO" id="GO:0034315">
    <property type="term" value="P:regulation of Arp2/3 complex-mediated actin nucleation"/>
    <property type="evidence" value="ECO:0007669"/>
    <property type="project" value="TreeGrafter"/>
</dbReference>
<dbReference type="EMBL" id="CAJFCJ010000006">
    <property type="protein sequence ID" value="CAD5116293.1"/>
    <property type="molecule type" value="Genomic_DNA"/>
</dbReference>
<dbReference type="GO" id="GO:0019904">
    <property type="term" value="F:protein domain specific binding"/>
    <property type="evidence" value="ECO:0007669"/>
    <property type="project" value="InterPro"/>
</dbReference>
<dbReference type="OrthoDB" id="9994780at2759"/>
<keyword evidence="3" id="KW-0597">Phosphoprotein</keyword>
<dbReference type="PANTHER" id="PTHR12141">
    <property type="entry name" value="ARFAPTIN-RELATED"/>
    <property type="match status" value="1"/>
</dbReference>
<feature type="compositionally biased region" description="Low complexity" evidence="7">
    <location>
        <begin position="38"/>
        <end position="50"/>
    </location>
</feature>
<sequence>MEEKDKGEDEQFERDLKNMLKDGPSISPTADTVQGDLSTSTNPMSMPSTSVPRSASGPIQGRLPDAASVPHSPSVNGHSSSVTQLNLNSSSKLDAIKDWSISTFKCTKQLISEKFGNSSRTVDVELESQIEVLRDTQRRYSNLLRLARLLANQLSGVFTTQRVMSEAFSDLAQKSLELQEEFASNSETQKNLAKSGESLIGALNFFISGINTLTHKTMEDTLQTIRNYETARVEYDAYRLDVESLQLRPRDATTMQKLKEAENKHAYHKAKFERLRGDVSIKMRFLDENRVKVMQKQLLLFHNAVSHYHTGNVVALEKTMKQFSIKLKTPNSSNPSWLEQS</sequence>
<comment type="subcellular location">
    <subcellularLocation>
        <location evidence="1">Golgi apparatus membrane</location>
    </subcellularLocation>
    <subcellularLocation>
        <location evidence="2">Golgi apparatus</location>
        <location evidence="2">trans-Golgi network</location>
    </subcellularLocation>
</comment>
<evidence type="ECO:0000256" key="1">
    <source>
        <dbReference type="ARBA" id="ARBA00004394"/>
    </source>
</evidence>
<evidence type="ECO:0000313" key="9">
    <source>
        <dbReference type="EMBL" id="CAD5116293.1"/>
    </source>
</evidence>
<dbReference type="GO" id="GO:0000139">
    <property type="term" value="C:Golgi membrane"/>
    <property type="evidence" value="ECO:0007669"/>
    <property type="project" value="UniProtKB-SubCell"/>
</dbReference>
<keyword evidence="10" id="KW-1185">Reference proteome</keyword>
<feature type="compositionally biased region" description="Polar residues" evidence="7">
    <location>
        <begin position="26"/>
        <end position="37"/>
    </location>
</feature>
<evidence type="ECO:0000259" key="8">
    <source>
        <dbReference type="PROSITE" id="PS50870"/>
    </source>
</evidence>
<reference evidence="9 10" key="1">
    <citation type="submission" date="2020-08" db="EMBL/GenBank/DDBJ databases">
        <authorList>
            <person name="Hejnol A."/>
        </authorList>
    </citation>
    <scope>NUCLEOTIDE SEQUENCE [LARGE SCALE GENOMIC DNA]</scope>
</reference>
<evidence type="ECO:0000256" key="3">
    <source>
        <dbReference type="ARBA" id="ARBA00022553"/>
    </source>
</evidence>
<dbReference type="FunFam" id="1.20.1270.60:FF:000003">
    <property type="entry name" value="arfaptin-2 isoform X1"/>
    <property type="match status" value="1"/>
</dbReference>
<keyword evidence="5" id="KW-0472">Membrane</keyword>
<dbReference type="GO" id="GO:0070273">
    <property type="term" value="F:phosphatidylinositol-4-phosphate binding"/>
    <property type="evidence" value="ECO:0007669"/>
    <property type="project" value="UniProtKB-ARBA"/>
</dbReference>
<name>A0A7I8VJ32_9ANNE</name>
<dbReference type="AlphaFoldDB" id="A0A7I8VJ32"/>
<accession>A0A7I8VJ32</accession>
<dbReference type="InterPro" id="IPR030798">
    <property type="entry name" value="Arfaptin_fam"/>
</dbReference>
<dbReference type="SMART" id="SM01015">
    <property type="entry name" value="Arfaptin"/>
    <property type="match status" value="1"/>
</dbReference>
<protein>
    <submittedName>
        <fullName evidence="9">DgyrCDS5199</fullName>
    </submittedName>
</protein>
<dbReference type="GO" id="GO:0005829">
    <property type="term" value="C:cytosol"/>
    <property type="evidence" value="ECO:0007669"/>
    <property type="project" value="UniProtKB-ARBA"/>
</dbReference>
<feature type="compositionally biased region" description="Polar residues" evidence="7">
    <location>
        <begin position="71"/>
        <end position="83"/>
    </location>
</feature>
<evidence type="ECO:0000256" key="2">
    <source>
        <dbReference type="ARBA" id="ARBA00004601"/>
    </source>
</evidence>
<evidence type="ECO:0000313" key="10">
    <source>
        <dbReference type="Proteomes" id="UP000549394"/>
    </source>
</evidence>
<organism evidence="9 10">
    <name type="scientific">Dimorphilus gyrociliatus</name>
    <dbReference type="NCBI Taxonomy" id="2664684"/>
    <lineage>
        <taxon>Eukaryota</taxon>
        <taxon>Metazoa</taxon>
        <taxon>Spiralia</taxon>
        <taxon>Lophotrochozoa</taxon>
        <taxon>Annelida</taxon>
        <taxon>Polychaeta</taxon>
        <taxon>Polychaeta incertae sedis</taxon>
        <taxon>Dinophilidae</taxon>
        <taxon>Dimorphilus</taxon>
    </lineage>
</organism>
<dbReference type="InterPro" id="IPR027267">
    <property type="entry name" value="AH/BAR_dom_sf"/>
</dbReference>
<evidence type="ECO:0000256" key="5">
    <source>
        <dbReference type="ARBA" id="ARBA00023136"/>
    </source>
</evidence>
<feature type="coiled-coil region" evidence="6">
    <location>
        <begin position="228"/>
        <end position="278"/>
    </location>
</feature>
<dbReference type="Pfam" id="PF06456">
    <property type="entry name" value="Arfaptin"/>
    <property type="match status" value="1"/>
</dbReference>
<keyword evidence="4" id="KW-0333">Golgi apparatus</keyword>
<dbReference type="PANTHER" id="PTHR12141:SF5">
    <property type="entry name" value="ARFAPTIN"/>
    <property type="match status" value="1"/>
</dbReference>
<dbReference type="CDD" id="cd07660">
    <property type="entry name" value="BAR_Arfaptin"/>
    <property type="match status" value="1"/>
</dbReference>
<keyword evidence="6" id="KW-0175">Coiled coil</keyword>
<evidence type="ECO:0000256" key="6">
    <source>
        <dbReference type="SAM" id="Coils"/>
    </source>
</evidence>
<feature type="domain" description="AH" evidence="8">
    <location>
        <begin position="121"/>
        <end position="321"/>
    </location>
</feature>
<dbReference type="Gene3D" id="1.20.1270.60">
    <property type="entry name" value="Arfaptin homology (AH) domain/BAR domain"/>
    <property type="match status" value="1"/>
</dbReference>
<proteinExistence type="predicted"/>
<comment type="caution">
    <text evidence="9">The sequence shown here is derived from an EMBL/GenBank/DDBJ whole genome shotgun (WGS) entry which is preliminary data.</text>
</comment>
<dbReference type="GO" id="GO:0006886">
    <property type="term" value="P:intracellular protein transport"/>
    <property type="evidence" value="ECO:0007669"/>
    <property type="project" value="TreeGrafter"/>
</dbReference>
<feature type="region of interest" description="Disordered" evidence="7">
    <location>
        <begin position="1"/>
        <end position="83"/>
    </location>
</feature>
<dbReference type="InterPro" id="IPR010504">
    <property type="entry name" value="AH_dom"/>
</dbReference>
<feature type="compositionally biased region" description="Basic and acidic residues" evidence="7">
    <location>
        <begin position="1"/>
        <end position="20"/>
    </location>
</feature>
<dbReference type="PROSITE" id="PS50870">
    <property type="entry name" value="AH"/>
    <property type="match status" value="1"/>
</dbReference>
<dbReference type="Proteomes" id="UP000549394">
    <property type="component" value="Unassembled WGS sequence"/>
</dbReference>
<evidence type="ECO:0000256" key="7">
    <source>
        <dbReference type="SAM" id="MobiDB-lite"/>
    </source>
</evidence>
<evidence type="ECO:0000256" key="4">
    <source>
        <dbReference type="ARBA" id="ARBA00023034"/>
    </source>
</evidence>
<dbReference type="GO" id="GO:0032588">
    <property type="term" value="C:trans-Golgi network membrane"/>
    <property type="evidence" value="ECO:0007669"/>
    <property type="project" value="UniProtKB-ARBA"/>
</dbReference>